<dbReference type="CDD" id="cd05233">
    <property type="entry name" value="SDR_c"/>
    <property type="match status" value="1"/>
</dbReference>
<protein>
    <recommendedName>
        <fullName evidence="4">Oxidoreductase</fullName>
    </recommendedName>
</protein>
<organism evidence="3">
    <name type="scientific">marine sediment metagenome</name>
    <dbReference type="NCBI Taxonomy" id="412755"/>
    <lineage>
        <taxon>unclassified sequences</taxon>
        <taxon>metagenomes</taxon>
        <taxon>ecological metagenomes</taxon>
    </lineage>
</organism>
<proteinExistence type="inferred from homology"/>
<dbReference type="PANTHER" id="PTHR42760">
    <property type="entry name" value="SHORT-CHAIN DEHYDROGENASES/REDUCTASES FAMILY MEMBER"/>
    <property type="match status" value="1"/>
</dbReference>
<comment type="similarity">
    <text evidence="1">Belongs to the short-chain dehydrogenases/reductases (SDR) family.</text>
</comment>
<comment type="caution">
    <text evidence="3">The sequence shown here is derived from an EMBL/GenBank/DDBJ whole genome shotgun (WGS) entry which is preliminary data.</text>
</comment>
<evidence type="ECO:0000256" key="2">
    <source>
        <dbReference type="ARBA" id="ARBA00023002"/>
    </source>
</evidence>
<feature type="non-terminal residue" evidence="3">
    <location>
        <position position="1"/>
    </location>
</feature>
<evidence type="ECO:0008006" key="4">
    <source>
        <dbReference type="Google" id="ProtNLM"/>
    </source>
</evidence>
<evidence type="ECO:0000313" key="3">
    <source>
        <dbReference type="EMBL" id="GAI06125.1"/>
    </source>
</evidence>
<dbReference type="PRINTS" id="PR00080">
    <property type="entry name" value="SDRFAMILY"/>
</dbReference>
<name>X1LUP3_9ZZZZ</name>
<dbReference type="GO" id="GO:0016616">
    <property type="term" value="F:oxidoreductase activity, acting on the CH-OH group of donors, NAD or NADP as acceptor"/>
    <property type="evidence" value="ECO:0007669"/>
    <property type="project" value="TreeGrafter"/>
</dbReference>
<dbReference type="PANTHER" id="PTHR42760:SF37">
    <property type="entry name" value="CLAVALDEHYDE DEHYDROGENASE"/>
    <property type="match status" value="1"/>
</dbReference>
<dbReference type="InterPro" id="IPR036291">
    <property type="entry name" value="NAD(P)-bd_dom_sf"/>
</dbReference>
<dbReference type="Gene3D" id="3.40.50.720">
    <property type="entry name" value="NAD(P)-binding Rossmann-like Domain"/>
    <property type="match status" value="1"/>
</dbReference>
<dbReference type="EMBL" id="BARV01012641">
    <property type="protein sequence ID" value="GAI06125.1"/>
    <property type="molecule type" value="Genomic_DNA"/>
</dbReference>
<keyword evidence="2" id="KW-0560">Oxidoreductase</keyword>
<accession>X1LUP3</accession>
<dbReference type="SUPFAM" id="SSF51735">
    <property type="entry name" value="NAD(P)-binding Rossmann-fold domains"/>
    <property type="match status" value="1"/>
</dbReference>
<dbReference type="InterPro" id="IPR002347">
    <property type="entry name" value="SDR_fam"/>
</dbReference>
<sequence length="175" mass="18944">ERFGKVDILVNNAGVAIHNPIPKICEKDWNLTIDVNLKGVFLCTQAVFSHMCDQGYGHIVNVSSGAGKHGGPNFGAYAASKFGVVGFTESTYSEGRPYGVKATVVCPGPVDTRLRQSNHEDDLTTLIHSEDIADVILFIVTQPSRAHIAEVVVSAPLFKGERRLILGEEKKTRPG</sequence>
<reference evidence="3" key="1">
    <citation type="journal article" date="2014" name="Front. Microbiol.">
        <title>High frequency of phylogenetically diverse reductive dehalogenase-homologous genes in deep subseafloor sedimentary metagenomes.</title>
        <authorList>
            <person name="Kawai M."/>
            <person name="Futagami T."/>
            <person name="Toyoda A."/>
            <person name="Takaki Y."/>
            <person name="Nishi S."/>
            <person name="Hori S."/>
            <person name="Arai W."/>
            <person name="Tsubouchi T."/>
            <person name="Morono Y."/>
            <person name="Uchiyama I."/>
            <person name="Ito T."/>
            <person name="Fujiyama A."/>
            <person name="Inagaki F."/>
            <person name="Takami H."/>
        </authorList>
    </citation>
    <scope>NUCLEOTIDE SEQUENCE</scope>
    <source>
        <strain evidence="3">Expedition CK06-06</strain>
    </source>
</reference>
<evidence type="ECO:0000256" key="1">
    <source>
        <dbReference type="ARBA" id="ARBA00006484"/>
    </source>
</evidence>
<dbReference type="AlphaFoldDB" id="X1LUP3"/>
<dbReference type="Pfam" id="PF00106">
    <property type="entry name" value="adh_short"/>
    <property type="match status" value="1"/>
</dbReference>
<gene>
    <name evidence="3" type="ORF">S06H3_23306</name>
</gene>
<dbReference type="PRINTS" id="PR00081">
    <property type="entry name" value="GDHRDH"/>
</dbReference>